<evidence type="ECO:0000313" key="2">
    <source>
        <dbReference type="EMBL" id="KAJ8893088.1"/>
    </source>
</evidence>
<proteinExistence type="predicted"/>
<comment type="caution">
    <text evidence="2">The sequence shown here is derived from an EMBL/GenBank/DDBJ whole genome shotgun (WGS) entry which is preliminary data.</text>
</comment>
<organism evidence="2 3">
    <name type="scientific">Dryococelus australis</name>
    <dbReference type="NCBI Taxonomy" id="614101"/>
    <lineage>
        <taxon>Eukaryota</taxon>
        <taxon>Metazoa</taxon>
        <taxon>Ecdysozoa</taxon>
        <taxon>Arthropoda</taxon>
        <taxon>Hexapoda</taxon>
        <taxon>Insecta</taxon>
        <taxon>Pterygota</taxon>
        <taxon>Neoptera</taxon>
        <taxon>Polyneoptera</taxon>
        <taxon>Phasmatodea</taxon>
        <taxon>Verophasmatodea</taxon>
        <taxon>Anareolatae</taxon>
        <taxon>Phasmatidae</taxon>
        <taxon>Eurycanthinae</taxon>
        <taxon>Dryococelus</taxon>
    </lineage>
</organism>
<evidence type="ECO:0000313" key="3">
    <source>
        <dbReference type="Proteomes" id="UP001159363"/>
    </source>
</evidence>
<feature type="region of interest" description="Disordered" evidence="1">
    <location>
        <begin position="17"/>
        <end position="41"/>
    </location>
</feature>
<feature type="compositionally biased region" description="Polar residues" evidence="1">
    <location>
        <begin position="17"/>
        <end position="35"/>
    </location>
</feature>
<dbReference type="EMBL" id="JARBHB010000002">
    <property type="protein sequence ID" value="KAJ8893088.1"/>
    <property type="molecule type" value="Genomic_DNA"/>
</dbReference>
<evidence type="ECO:0000256" key="1">
    <source>
        <dbReference type="SAM" id="MobiDB-lite"/>
    </source>
</evidence>
<gene>
    <name evidence="2" type="ORF">PR048_005671</name>
</gene>
<dbReference type="Proteomes" id="UP001159363">
    <property type="component" value="Chromosome 2"/>
</dbReference>
<sequence length="112" mass="12359">MNVRDASFTTDLAHSTSSIGMLQTKSQTEGTPSSNHRSRGLPYRITDIGESLAAVTFPGELPQIHQTKGNKYVITCINYEMPWAETRIVPTGTASEVAQFLLENVNLWTFSP</sequence>
<protein>
    <submittedName>
        <fullName evidence="2">Uncharacterized protein</fullName>
    </submittedName>
</protein>
<accession>A0ABQ9I8V9</accession>
<name>A0ABQ9I8V9_9NEOP</name>
<keyword evidence="3" id="KW-1185">Reference proteome</keyword>
<reference evidence="2 3" key="1">
    <citation type="submission" date="2023-02" db="EMBL/GenBank/DDBJ databases">
        <title>LHISI_Scaffold_Assembly.</title>
        <authorList>
            <person name="Stuart O.P."/>
            <person name="Cleave R."/>
            <person name="Magrath M.J.L."/>
            <person name="Mikheyev A.S."/>
        </authorList>
    </citation>
    <scope>NUCLEOTIDE SEQUENCE [LARGE SCALE GENOMIC DNA]</scope>
    <source>
        <strain evidence="2">Daus_M_001</strain>
        <tissue evidence="2">Leg muscle</tissue>
    </source>
</reference>